<dbReference type="Gene3D" id="2.90.10.10">
    <property type="entry name" value="Bulb-type lectin domain"/>
    <property type="match status" value="1"/>
</dbReference>
<dbReference type="GO" id="GO:0048544">
    <property type="term" value="P:recognition of pollen"/>
    <property type="evidence" value="ECO:0007669"/>
    <property type="project" value="InterPro"/>
</dbReference>
<dbReference type="InterPro" id="IPR011009">
    <property type="entry name" value="Kinase-like_dom_sf"/>
</dbReference>
<keyword evidence="9" id="KW-1185">Reference proteome</keyword>
<dbReference type="PROSITE" id="PS50927">
    <property type="entry name" value="BULB_LECTIN"/>
    <property type="match status" value="1"/>
</dbReference>
<gene>
    <name evidence="8" type="ORF">Csa_1G071790</name>
</gene>
<dbReference type="CDD" id="cd01098">
    <property type="entry name" value="PAN_AP_plant"/>
    <property type="match status" value="1"/>
</dbReference>
<dbReference type="Pfam" id="PF08276">
    <property type="entry name" value="PAN_2"/>
    <property type="match status" value="1"/>
</dbReference>
<evidence type="ECO:0000256" key="2">
    <source>
        <dbReference type="ARBA" id="ARBA00023157"/>
    </source>
</evidence>
<reference evidence="8 9" key="3">
    <citation type="journal article" date="2010" name="BMC Genomics">
        <title>Transcriptome sequencing and comparative analysis of cucumber flowers with different sex types.</title>
        <authorList>
            <person name="Guo S."/>
            <person name="Zheng Y."/>
            <person name="Joung J.G."/>
            <person name="Liu S."/>
            <person name="Zhang Z."/>
            <person name="Crasta O.R."/>
            <person name="Sobral B.W."/>
            <person name="Xu Y."/>
            <person name="Huang S."/>
            <person name="Fei Z."/>
        </authorList>
    </citation>
    <scope>NUCLEOTIDE SEQUENCE [LARGE SCALE GENOMIC DNA]</scope>
    <source>
        <strain evidence="9">cv. 9930</strain>
    </source>
</reference>
<reference evidence="8 9" key="1">
    <citation type="journal article" date="2009" name="Nat. Genet.">
        <title>The genome of the cucumber, Cucumis sativus L.</title>
        <authorList>
            <person name="Huang S."/>
            <person name="Li R."/>
            <person name="Zhang Z."/>
            <person name="Li L."/>
            <person name="Gu X."/>
            <person name="Fan W."/>
            <person name="Lucas W.J."/>
            <person name="Wang X."/>
            <person name="Xie B."/>
            <person name="Ni P."/>
            <person name="Ren Y."/>
            <person name="Zhu H."/>
            <person name="Li J."/>
            <person name="Lin K."/>
            <person name="Jin W."/>
            <person name="Fei Z."/>
            <person name="Li G."/>
            <person name="Staub J."/>
            <person name="Kilian A."/>
            <person name="van der Vossen E.A."/>
            <person name="Wu Y."/>
            <person name="Guo J."/>
            <person name="He J."/>
            <person name="Jia Z."/>
            <person name="Ren Y."/>
            <person name="Tian G."/>
            <person name="Lu Y."/>
            <person name="Ruan J."/>
            <person name="Qian W."/>
            <person name="Wang M."/>
            <person name="Huang Q."/>
            <person name="Li B."/>
            <person name="Xuan Z."/>
            <person name="Cao J."/>
            <person name="Asan"/>
            <person name="Wu Z."/>
            <person name="Zhang J."/>
            <person name="Cai Q."/>
            <person name="Bai Y."/>
            <person name="Zhao B."/>
            <person name="Han Y."/>
            <person name="Li Y."/>
            <person name="Li X."/>
            <person name="Wang S."/>
            <person name="Shi Q."/>
            <person name="Liu S."/>
            <person name="Cho W.K."/>
            <person name="Kim J.Y."/>
            <person name="Xu Y."/>
            <person name="Heller-Uszynska K."/>
            <person name="Miao H."/>
            <person name="Cheng Z."/>
            <person name="Zhang S."/>
            <person name="Wu J."/>
            <person name="Yang Y."/>
            <person name="Kang H."/>
            <person name="Li M."/>
            <person name="Liang H."/>
            <person name="Ren X."/>
            <person name="Shi Z."/>
            <person name="Wen M."/>
            <person name="Jian M."/>
            <person name="Yang H."/>
            <person name="Zhang G."/>
            <person name="Yang Z."/>
            <person name="Chen R."/>
            <person name="Liu S."/>
            <person name="Li J."/>
            <person name="Ma L."/>
            <person name="Liu H."/>
            <person name="Zhou Y."/>
            <person name="Zhao J."/>
            <person name="Fang X."/>
            <person name="Li G."/>
            <person name="Fang L."/>
            <person name="Li Y."/>
            <person name="Liu D."/>
            <person name="Zheng H."/>
            <person name="Zhang Y."/>
            <person name="Qin N."/>
            <person name="Li Z."/>
            <person name="Yang G."/>
            <person name="Yang S."/>
            <person name="Bolund L."/>
            <person name="Kristiansen K."/>
            <person name="Zheng H."/>
            <person name="Li S."/>
            <person name="Zhang X."/>
            <person name="Yang H."/>
            <person name="Wang J."/>
            <person name="Sun R."/>
            <person name="Zhang B."/>
            <person name="Jiang S."/>
            <person name="Wang J."/>
            <person name="Du Y."/>
            <person name="Li S."/>
        </authorList>
    </citation>
    <scope>NUCLEOTIDE SEQUENCE [LARGE SCALE GENOMIC DNA]</scope>
    <source>
        <strain evidence="9">cv. 9930</strain>
    </source>
</reference>
<dbReference type="PANTHER" id="PTHR32444">
    <property type="entry name" value="BULB-TYPE LECTIN DOMAIN-CONTAINING PROTEIN"/>
    <property type="match status" value="1"/>
</dbReference>
<dbReference type="SMART" id="SM00473">
    <property type="entry name" value="PAN_AP"/>
    <property type="match status" value="1"/>
</dbReference>
<dbReference type="EMBL" id="CM002922">
    <property type="protein sequence ID" value="KGN64616.1"/>
    <property type="molecule type" value="Genomic_DNA"/>
</dbReference>
<dbReference type="PANTHER" id="PTHR32444:SF198">
    <property type="entry name" value="BULB-TYPE LECTIN DOMAIN-CONTAINING PROTEIN"/>
    <property type="match status" value="1"/>
</dbReference>
<dbReference type="Pfam" id="PF00954">
    <property type="entry name" value="S_locus_glycop"/>
    <property type="match status" value="1"/>
</dbReference>
<feature type="chain" id="PRO_5001966416" description="Bulb-type lectin domain-containing protein" evidence="5">
    <location>
        <begin position="31"/>
        <end position="546"/>
    </location>
</feature>
<evidence type="ECO:0000256" key="1">
    <source>
        <dbReference type="ARBA" id="ARBA00022729"/>
    </source>
</evidence>
<dbReference type="SUPFAM" id="SSF56112">
    <property type="entry name" value="Protein kinase-like (PK-like)"/>
    <property type="match status" value="1"/>
</dbReference>
<dbReference type="FunFam" id="2.90.10.10:FF:000001">
    <property type="entry name" value="G-type lectin S-receptor-like serine/threonine-protein kinase"/>
    <property type="match status" value="1"/>
</dbReference>
<dbReference type="Gramene" id="KGN64616">
    <property type="protein sequence ID" value="KGN64616"/>
    <property type="gene ID" value="Csa_1G071790"/>
</dbReference>
<evidence type="ECO:0000259" key="6">
    <source>
        <dbReference type="PROSITE" id="PS50927"/>
    </source>
</evidence>
<keyword evidence="4" id="KW-0812">Transmembrane</keyword>
<evidence type="ECO:0000256" key="3">
    <source>
        <dbReference type="ARBA" id="ARBA00023180"/>
    </source>
</evidence>
<keyword evidence="4" id="KW-0472">Membrane</keyword>
<name>A0A0A0LXA0_CUCSA</name>
<keyword evidence="1 5" id="KW-0732">Signal</keyword>
<organism evidence="8 9">
    <name type="scientific">Cucumis sativus</name>
    <name type="common">Cucumber</name>
    <dbReference type="NCBI Taxonomy" id="3659"/>
    <lineage>
        <taxon>Eukaryota</taxon>
        <taxon>Viridiplantae</taxon>
        <taxon>Streptophyta</taxon>
        <taxon>Embryophyta</taxon>
        <taxon>Tracheophyta</taxon>
        <taxon>Spermatophyta</taxon>
        <taxon>Magnoliopsida</taxon>
        <taxon>eudicotyledons</taxon>
        <taxon>Gunneridae</taxon>
        <taxon>Pentapetalae</taxon>
        <taxon>rosids</taxon>
        <taxon>fabids</taxon>
        <taxon>Cucurbitales</taxon>
        <taxon>Cucurbitaceae</taxon>
        <taxon>Benincaseae</taxon>
        <taxon>Cucumis</taxon>
    </lineage>
</organism>
<dbReference type="Pfam" id="PF01453">
    <property type="entry name" value="B_lectin"/>
    <property type="match status" value="1"/>
</dbReference>
<dbReference type="InterPro" id="IPR000858">
    <property type="entry name" value="S_locus_glycoprot_dom"/>
</dbReference>
<dbReference type="InterPro" id="IPR001480">
    <property type="entry name" value="Bulb-type_lectin_dom"/>
</dbReference>
<proteinExistence type="predicted"/>
<sequence length="546" mass="61791">MKPKNIFPFSYLLFLLLLSFTCFSPTFCLANDTITSEIFIKDPASLISSSSSFQLGFFTPPNSTTRYVGIWYINIPSHTIVWVANRENPLKDASGIFTISMDGNLVVLDGDHTVLWSSNVSASSKTNTSARILDSGNLVLEDNASGNILWESFKHPSDKFLPTMKFITNTRTKEMIKLTSWNTSSNPSTGNFSVALEVVSIPEAVIWNNNDNVHWRSGPWNGQSFIGIPEMDSVYLSGFNLVIQNQEYTFSVPQNYSVEEFGFLFLTSQGNFVQLYWNPQERDWNFNWIAIKTECDYYGTCGAFGICDPKASPICSCLKGFKPKNENEWNQGNWGAGCVRRTPFKCINNSAEGDGFLTVERVKLPYFVQWSDLGFTEDDCKQECLNNCSCNAYAYENGIRCMLWSKSDLIDIQKFESGGATLYIRLPYAELDNTNNGKDKKWISVAIAVPVTFVILIIIVISFWWKYTTRRKKLKTTSDDEGKGILDLPKEDDMNNMIEDDIKHEDLPSYGYEELAIATNNFDTNNKLGKGGFGSVYKVRRDAFIY</sequence>
<dbReference type="InterPro" id="IPR036426">
    <property type="entry name" value="Bulb-type_lectin_dom_sf"/>
</dbReference>
<keyword evidence="4" id="KW-1133">Transmembrane helix</keyword>
<dbReference type="Proteomes" id="UP000029981">
    <property type="component" value="Chromosome 1"/>
</dbReference>
<dbReference type="SUPFAM" id="SSF51110">
    <property type="entry name" value="alpha-D-mannose-specific plant lectins"/>
    <property type="match status" value="1"/>
</dbReference>
<feature type="domain" description="Bulb-type lectin" evidence="6">
    <location>
        <begin position="31"/>
        <end position="153"/>
    </location>
</feature>
<dbReference type="OMA" id="YINIPSH"/>
<dbReference type="InterPro" id="IPR003609">
    <property type="entry name" value="Pan_app"/>
</dbReference>
<dbReference type="STRING" id="3659.A0A0A0LXA0"/>
<reference evidence="8 9" key="2">
    <citation type="journal article" date="2009" name="PLoS ONE">
        <title>An integrated genetic and cytogenetic map of the cucumber genome.</title>
        <authorList>
            <person name="Ren Y."/>
            <person name="Zhang Z."/>
            <person name="Liu J."/>
            <person name="Staub J.E."/>
            <person name="Han Y."/>
            <person name="Cheng Z."/>
            <person name="Li X."/>
            <person name="Lu J."/>
            <person name="Miao H."/>
            <person name="Kang H."/>
            <person name="Xie B."/>
            <person name="Gu X."/>
            <person name="Wang X."/>
            <person name="Du Y."/>
            <person name="Jin W."/>
            <person name="Huang S."/>
        </authorList>
    </citation>
    <scope>NUCLEOTIDE SEQUENCE [LARGE SCALE GENOMIC DNA]</scope>
    <source>
        <strain evidence="9">cv. 9930</strain>
    </source>
</reference>
<feature type="signal peptide" evidence="5">
    <location>
        <begin position="1"/>
        <end position="30"/>
    </location>
</feature>
<evidence type="ECO:0008006" key="10">
    <source>
        <dbReference type="Google" id="ProtNLM"/>
    </source>
</evidence>
<protein>
    <recommendedName>
        <fullName evidence="10">Bulb-type lectin domain-containing protein</fullName>
    </recommendedName>
</protein>
<keyword evidence="2" id="KW-1015">Disulfide bond</keyword>
<feature type="transmembrane region" description="Helical" evidence="4">
    <location>
        <begin position="442"/>
        <end position="465"/>
    </location>
</feature>
<accession>A0A0A0LXA0</accession>
<keyword evidence="3" id="KW-0325">Glycoprotein</keyword>
<dbReference type="SMART" id="SM00108">
    <property type="entry name" value="B_lectin"/>
    <property type="match status" value="1"/>
</dbReference>
<reference evidence="8 9" key="4">
    <citation type="journal article" date="2011" name="BMC Genomics">
        <title>RNA-Seq improves annotation of protein-coding genes in the cucumber genome.</title>
        <authorList>
            <person name="Li Z."/>
            <person name="Zhang Z."/>
            <person name="Yan P."/>
            <person name="Huang S."/>
            <person name="Fei Z."/>
            <person name="Lin K."/>
        </authorList>
    </citation>
    <scope>NUCLEOTIDE SEQUENCE [LARGE SCALE GENOMIC DNA]</scope>
    <source>
        <strain evidence="9">cv. 9930</strain>
    </source>
</reference>
<feature type="domain" description="Apple" evidence="7">
    <location>
        <begin position="346"/>
        <end position="427"/>
    </location>
</feature>
<evidence type="ECO:0000313" key="9">
    <source>
        <dbReference type="Proteomes" id="UP000029981"/>
    </source>
</evidence>
<dbReference type="PROSITE" id="PS50948">
    <property type="entry name" value="PAN"/>
    <property type="match status" value="1"/>
</dbReference>
<evidence type="ECO:0000313" key="8">
    <source>
        <dbReference type="EMBL" id="KGN64616.1"/>
    </source>
</evidence>
<dbReference type="AlphaFoldDB" id="A0A0A0LXA0"/>
<dbReference type="CDD" id="cd00028">
    <property type="entry name" value="B_lectin"/>
    <property type="match status" value="1"/>
</dbReference>
<dbReference type="Gene3D" id="3.30.200.20">
    <property type="entry name" value="Phosphorylase Kinase, domain 1"/>
    <property type="match status" value="1"/>
</dbReference>
<evidence type="ECO:0000256" key="4">
    <source>
        <dbReference type="SAM" id="Phobius"/>
    </source>
</evidence>
<evidence type="ECO:0000259" key="7">
    <source>
        <dbReference type="PROSITE" id="PS50948"/>
    </source>
</evidence>
<evidence type="ECO:0000256" key="5">
    <source>
        <dbReference type="SAM" id="SignalP"/>
    </source>
</evidence>